<keyword evidence="5" id="KW-0460">Magnesium</keyword>
<protein>
    <recommendedName>
        <fullName evidence="2">H(+)-exporting diphosphatase</fullName>
        <ecNumber evidence="2">7.1.3.1</ecNumber>
    </recommendedName>
</protein>
<evidence type="ECO:0000256" key="6">
    <source>
        <dbReference type="ARBA" id="ARBA00022967"/>
    </source>
</evidence>
<feature type="transmembrane region" description="Helical" evidence="10">
    <location>
        <begin position="792"/>
        <end position="811"/>
    </location>
</feature>
<accession>F9WE18</accession>
<feature type="transmembrane region" description="Helical" evidence="10">
    <location>
        <begin position="144"/>
        <end position="163"/>
    </location>
</feature>
<evidence type="ECO:0000313" key="13">
    <source>
        <dbReference type="Proteomes" id="UP000000702"/>
    </source>
</evidence>
<dbReference type="GO" id="GO:0012505">
    <property type="term" value="C:endomembrane system"/>
    <property type="evidence" value="ECO:0007669"/>
    <property type="project" value="UniProtKB-SubCell"/>
</dbReference>
<dbReference type="EMBL" id="CAEQ01001939">
    <property type="protein sequence ID" value="CCD15524.1"/>
    <property type="molecule type" value="Genomic_DNA"/>
</dbReference>
<feature type="transmembrane region" description="Helical" evidence="10">
    <location>
        <begin position="256"/>
        <end position="277"/>
    </location>
</feature>
<dbReference type="HAMAP" id="MF_01129">
    <property type="entry name" value="PPase_energized_pump"/>
    <property type="match status" value="1"/>
</dbReference>
<organism evidence="12 13">
    <name type="scientific">Trypanosoma congolense (strain IL3000)</name>
    <dbReference type="NCBI Taxonomy" id="1068625"/>
    <lineage>
        <taxon>Eukaryota</taxon>
        <taxon>Discoba</taxon>
        <taxon>Euglenozoa</taxon>
        <taxon>Kinetoplastea</taxon>
        <taxon>Metakinetoplastina</taxon>
        <taxon>Trypanosomatida</taxon>
        <taxon>Trypanosomatidae</taxon>
        <taxon>Trypanosoma</taxon>
        <taxon>Nannomonas</taxon>
    </lineage>
</organism>
<evidence type="ECO:0000256" key="9">
    <source>
        <dbReference type="ARBA" id="ARBA00023136"/>
    </source>
</evidence>
<feature type="chain" id="PRO_5003389023" description="H(+)-exporting diphosphatase" evidence="11">
    <location>
        <begin position="21"/>
        <end position="821"/>
    </location>
</feature>
<comment type="caution">
    <text evidence="12">The sequence shown here is derived from an EMBL/GenBank/DDBJ whole genome shotgun (WGS) entry which is preliminary data.</text>
</comment>
<dbReference type="AlphaFoldDB" id="F9WE18"/>
<evidence type="ECO:0000256" key="2">
    <source>
        <dbReference type="ARBA" id="ARBA00013242"/>
    </source>
</evidence>
<feature type="signal peptide" evidence="11">
    <location>
        <begin position="1"/>
        <end position="20"/>
    </location>
</feature>
<feature type="transmembrane region" description="Helical" evidence="10">
    <location>
        <begin position="507"/>
        <end position="531"/>
    </location>
</feature>
<dbReference type="Pfam" id="PF03030">
    <property type="entry name" value="H_PPase"/>
    <property type="match status" value="1"/>
</dbReference>
<dbReference type="GO" id="GO:0009678">
    <property type="term" value="F:diphosphate hydrolysis-driven proton transmembrane transporter activity"/>
    <property type="evidence" value="ECO:0007669"/>
    <property type="project" value="UniProtKB-EC"/>
</dbReference>
<dbReference type="InterPro" id="IPR004131">
    <property type="entry name" value="PPase-energised_H-pump"/>
</dbReference>
<evidence type="ECO:0000256" key="1">
    <source>
        <dbReference type="ARBA" id="ARBA00004127"/>
    </source>
</evidence>
<feature type="transmembrane region" description="Helical" evidence="10">
    <location>
        <begin position="700"/>
        <end position="719"/>
    </location>
</feature>
<comment type="subcellular location">
    <subcellularLocation>
        <location evidence="1">Endomembrane system</location>
        <topology evidence="1">Multi-pass membrane protein</topology>
    </subcellularLocation>
</comment>
<keyword evidence="3" id="KW-0813">Transport</keyword>
<keyword evidence="11" id="KW-0732">Signal</keyword>
<keyword evidence="4 10" id="KW-0812">Transmembrane</keyword>
<feature type="transmembrane region" description="Helical" evidence="10">
    <location>
        <begin position="461"/>
        <end position="481"/>
    </location>
</feature>
<feature type="transmembrane region" description="Helical" evidence="10">
    <location>
        <begin position="388"/>
        <end position="408"/>
    </location>
</feature>
<evidence type="ECO:0000256" key="5">
    <source>
        <dbReference type="ARBA" id="ARBA00022842"/>
    </source>
</evidence>
<feature type="transmembrane region" description="Helical" evidence="10">
    <location>
        <begin position="538"/>
        <end position="558"/>
    </location>
</feature>
<feature type="transmembrane region" description="Helical" evidence="10">
    <location>
        <begin position="428"/>
        <end position="449"/>
    </location>
</feature>
<evidence type="ECO:0000313" key="12">
    <source>
        <dbReference type="EMBL" id="CCD15524.1"/>
    </source>
</evidence>
<keyword evidence="9 10" id="KW-0472">Membrane</keyword>
<dbReference type="GO" id="GO:0004427">
    <property type="term" value="F:inorganic diphosphate phosphatase activity"/>
    <property type="evidence" value="ECO:0007669"/>
    <property type="project" value="InterPro"/>
</dbReference>
<evidence type="ECO:0000256" key="10">
    <source>
        <dbReference type="SAM" id="Phobius"/>
    </source>
</evidence>
<dbReference type="EC" id="7.1.3.1" evidence="2"/>
<evidence type="ECO:0000256" key="3">
    <source>
        <dbReference type="ARBA" id="ARBA00022448"/>
    </source>
</evidence>
<dbReference type="NCBIfam" id="NF001960">
    <property type="entry name" value="PRK00733.3-5"/>
    <property type="match status" value="1"/>
</dbReference>
<keyword evidence="13" id="KW-1185">Reference proteome</keyword>
<dbReference type="Proteomes" id="UP000000702">
    <property type="component" value="Unassembled WGS sequence"/>
</dbReference>
<feature type="transmembrane region" description="Helical" evidence="10">
    <location>
        <begin position="597"/>
        <end position="618"/>
    </location>
</feature>
<proteinExistence type="inferred from homology"/>
<reference evidence="12 13" key="2">
    <citation type="journal article" date="2012" name="Proc. Natl. Acad. Sci. U.S.A.">
        <title>Antigenic diversity is generated by distinct evolutionary mechanisms in African trypanosome species.</title>
        <authorList>
            <person name="Jackson A.P."/>
            <person name="Berry A."/>
            <person name="Aslett M."/>
            <person name="Allison H.C."/>
            <person name="Burton P."/>
            <person name="Vavrova-Anderson J."/>
            <person name="Brown R."/>
            <person name="Browne H."/>
            <person name="Corton N."/>
            <person name="Hauser H."/>
            <person name="Gamble J."/>
            <person name="Gilderthorp R."/>
            <person name="Marcello L."/>
            <person name="McQuillan J."/>
            <person name="Otto T.D."/>
            <person name="Quail M.A."/>
            <person name="Sanders M.J."/>
            <person name="van Tonder A."/>
            <person name="Ginger M.L."/>
            <person name="Field M.C."/>
            <person name="Barry J.D."/>
            <person name="Hertz-Fowler C."/>
            <person name="Berriman M."/>
        </authorList>
    </citation>
    <scope>NUCLEOTIDE SEQUENCE [LARGE SCALE GENOMIC DNA]</scope>
    <source>
        <strain evidence="12 13">IL3000</strain>
    </source>
</reference>
<feature type="transmembrane region" description="Helical" evidence="10">
    <location>
        <begin position="630"/>
        <end position="648"/>
    </location>
</feature>
<dbReference type="PANTHER" id="PTHR31998">
    <property type="entry name" value="K(+)-INSENSITIVE PYROPHOSPHATE-ENERGIZED PROTON PUMP"/>
    <property type="match status" value="1"/>
</dbReference>
<reference evidence="13" key="1">
    <citation type="submission" date="2011-07" db="EMBL/GenBank/DDBJ databases">
        <title>Divergent evolution of antigenic variation in African trypanosomes.</title>
        <authorList>
            <person name="Jackson A.P."/>
            <person name="Berry A."/>
            <person name="Allison H.C."/>
            <person name="Burton P."/>
            <person name="Anderson J."/>
            <person name="Aslett M."/>
            <person name="Brown R."/>
            <person name="Corton N."/>
            <person name="Harris D."/>
            <person name="Hauser H."/>
            <person name="Gamble J."/>
            <person name="Gilderthorp R."/>
            <person name="McQuillan J."/>
            <person name="Quail M.A."/>
            <person name="Sanders M."/>
            <person name="Van Tonder A."/>
            <person name="Ginger M.L."/>
            <person name="Donelson J.E."/>
            <person name="Field M.C."/>
            <person name="Barry J.D."/>
            <person name="Berriman M."/>
            <person name="Hertz-Fowler C."/>
        </authorList>
    </citation>
    <scope>NUCLEOTIDE SEQUENCE [LARGE SCALE GENOMIC DNA]</scope>
    <source>
        <strain evidence="13">IL3000</strain>
    </source>
</reference>
<dbReference type="VEuPathDB" id="TriTrypDB:TcIL3000_0_60300"/>
<sequence>MNPKPLLLAVFACLCGIAAAVNGEKQPRLVPSKNVTINYLSSGGSAKGKAPHDVEDVLPVDGVGQLMGATAATLIITFASALGFAFAMYWWYVASDIKITPGKGNVMRNAHLTDEVMRNVYVISKRVSDGATAFLFAEYRYMGVFMLGFGALLYFLLGVAMSSPQGNGKDSHVSSVQAPWVNAAFSLLAFLIGALTSVCAGWIGMRIAVYTNSRTAVMATVGSSGSDDDVLVSGSQSQGYALAFQTAFRGGITMGFALTSIGLFALFCTVKVMQAYFGELPENMPELFECVAAFGLGGSSVACFGRVGGGIYTKAADVGADLVGKVEKNIPEDDARNPGVIADCIGDNVGDIAGMGSDLFGSFGEATCAALVIAASSAELTADFTSMMYPLLITAGGIFVCIGTALLAATNSGVRWAEDIEPTLKHQLLVSTIGATIVLVFITAYSLPYSFTVGGLETTKWHALVCVLCGLWSGLLIGYSTEYFTSNSYRPVQEIAESCETGAATNIIYGLSLGYISVLPPILAMALTIYLSYHCAGLYGYALAALGILSTMSIALTIDAYGPISDNAGGIAEMAHMGHEIREITDALDAAGNTTAAIGKGFAIGSAAFVALALYGAYVSRVGITTVNLLDARVMAGLLLGAMLPYWFSALTMKSVGVAAMDMVNEIRRQFQDPAIAAGTREPDYESCVNIATGAALQQMVAPACLVMLAPIVTGILFGRYTLAGLLPGALVSGVQVAISASNTGGAWDNAKKYIEKGGLRDKSKGKGSPQHAAAVIGDTVGDPLKDTSGPALNILVKLMAIISVVFAPVVQSRLGGIIVK</sequence>
<evidence type="ECO:0000256" key="8">
    <source>
        <dbReference type="ARBA" id="ARBA00023065"/>
    </source>
</evidence>
<evidence type="ECO:0000256" key="7">
    <source>
        <dbReference type="ARBA" id="ARBA00022989"/>
    </source>
</evidence>
<keyword evidence="7 10" id="KW-1133">Transmembrane helix</keyword>
<dbReference type="PIRSF" id="PIRSF001265">
    <property type="entry name" value="H+-PPase"/>
    <property type="match status" value="1"/>
</dbReference>
<keyword evidence="6" id="KW-1278">Translocase</keyword>
<feature type="transmembrane region" description="Helical" evidence="10">
    <location>
        <begin position="66"/>
        <end position="93"/>
    </location>
</feature>
<dbReference type="GO" id="GO:0016020">
    <property type="term" value="C:membrane"/>
    <property type="evidence" value="ECO:0007669"/>
    <property type="project" value="InterPro"/>
</dbReference>
<gene>
    <name evidence="12" type="ORF">TCIL3000_0_60300</name>
</gene>
<evidence type="ECO:0000256" key="11">
    <source>
        <dbReference type="SAM" id="SignalP"/>
    </source>
</evidence>
<name>F9WE18_TRYCI</name>
<keyword evidence="8" id="KW-0406">Ion transport</keyword>
<feature type="transmembrane region" description="Helical" evidence="10">
    <location>
        <begin position="183"/>
        <end position="204"/>
    </location>
</feature>
<dbReference type="NCBIfam" id="TIGR01104">
    <property type="entry name" value="V_PPase"/>
    <property type="match status" value="1"/>
</dbReference>
<evidence type="ECO:0000256" key="4">
    <source>
        <dbReference type="ARBA" id="ARBA00022692"/>
    </source>
</evidence>
<dbReference type="OMA" id="AEMSHMG"/>